<dbReference type="Pfam" id="PF05685">
    <property type="entry name" value="Uma2"/>
    <property type="match status" value="1"/>
</dbReference>
<evidence type="ECO:0000313" key="2">
    <source>
        <dbReference type="EMBL" id="KPL90360.1"/>
    </source>
</evidence>
<dbReference type="CDD" id="cd06260">
    <property type="entry name" value="DUF820-like"/>
    <property type="match status" value="1"/>
</dbReference>
<protein>
    <recommendedName>
        <fullName evidence="1">Putative restriction endonuclease domain-containing protein</fullName>
    </recommendedName>
</protein>
<dbReference type="InterPro" id="IPR011335">
    <property type="entry name" value="Restrct_endonuc-II-like"/>
</dbReference>
<gene>
    <name evidence="2" type="ORF">SE18_07050</name>
</gene>
<dbReference type="InterPro" id="IPR008538">
    <property type="entry name" value="Uma2"/>
</dbReference>
<dbReference type="SUPFAM" id="SSF52980">
    <property type="entry name" value="Restriction endonuclease-like"/>
    <property type="match status" value="1"/>
</dbReference>
<sequence>MSAESIPFKTFADYLAIEKQTGIKHEYYQGKVYAMTGASARHNLIVSNIIASLHQQLRKSTCRVFPSDLCLQISQTGLYTYPDISIACGAFEFGSERPDTLLNPTCLIEVLSPSTENYDRGMKFEHYRTISSLQIYLVIAQDRCHCELYLRQNDHRWLLIEFWSLEQTIQLEAINAHLKLSDVYEYIELA</sequence>
<comment type="caution">
    <text evidence="2">The sequence shown here is derived from an EMBL/GenBank/DDBJ whole genome shotgun (WGS) entry which is preliminary data.</text>
</comment>
<dbReference type="InterPro" id="IPR012296">
    <property type="entry name" value="Nuclease_put_TT1808"/>
</dbReference>
<dbReference type="PANTHER" id="PTHR36558">
    <property type="entry name" value="GLR1098 PROTEIN"/>
    <property type="match status" value="1"/>
</dbReference>
<evidence type="ECO:0000313" key="3">
    <source>
        <dbReference type="Proteomes" id="UP000050277"/>
    </source>
</evidence>
<dbReference type="Proteomes" id="UP000050277">
    <property type="component" value="Unassembled WGS sequence"/>
</dbReference>
<feature type="domain" description="Putative restriction endonuclease" evidence="1">
    <location>
        <begin position="12"/>
        <end position="174"/>
    </location>
</feature>
<dbReference type="AlphaFoldDB" id="A0A0P6YYP1"/>
<keyword evidence="3" id="KW-1185">Reference proteome</keyword>
<dbReference type="STRING" id="70996.SE18_07050"/>
<name>A0A0P6YYP1_9CHLR</name>
<accession>A0A0P6YYP1</accession>
<organism evidence="2 3">
    <name type="scientific">Herpetosiphon geysericola</name>
    <dbReference type="NCBI Taxonomy" id="70996"/>
    <lineage>
        <taxon>Bacteria</taxon>
        <taxon>Bacillati</taxon>
        <taxon>Chloroflexota</taxon>
        <taxon>Chloroflexia</taxon>
        <taxon>Herpetosiphonales</taxon>
        <taxon>Herpetosiphonaceae</taxon>
        <taxon>Herpetosiphon</taxon>
    </lineage>
</organism>
<dbReference type="PANTHER" id="PTHR36558:SF1">
    <property type="entry name" value="RESTRICTION ENDONUCLEASE DOMAIN-CONTAINING PROTEIN-RELATED"/>
    <property type="match status" value="1"/>
</dbReference>
<proteinExistence type="predicted"/>
<evidence type="ECO:0000259" key="1">
    <source>
        <dbReference type="Pfam" id="PF05685"/>
    </source>
</evidence>
<dbReference type="Gene3D" id="3.90.1570.10">
    <property type="entry name" value="tt1808, chain A"/>
    <property type="match status" value="1"/>
</dbReference>
<dbReference type="OrthoDB" id="9808428at2"/>
<dbReference type="RefSeq" id="WP_054533725.1">
    <property type="nucleotide sequence ID" value="NZ_LGKP01000012.1"/>
</dbReference>
<dbReference type="EMBL" id="LGKP01000012">
    <property type="protein sequence ID" value="KPL90360.1"/>
    <property type="molecule type" value="Genomic_DNA"/>
</dbReference>
<reference evidence="2 3" key="1">
    <citation type="submission" date="2015-07" db="EMBL/GenBank/DDBJ databases">
        <title>Whole genome sequence of Herpetosiphon geysericola DSM 7119.</title>
        <authorList>
            <person name="Hemp J."/>
            <person name="Ward L.M."/>
            <person name="Pace L.A."/>
            <person name="Fischer W.W."/>
        </authorList>
    </citation>
    <scope>NUCLEOTIDE SEQUENCE [LARGE SCALE GENOMIC DNA]</scope>
    <source>
        <strain evidence="2 3">DSM 7119</strain>
    </source>
</reference>